<keyword evidence="2" id="KW-0378">Hydrolase</keyword>
<reference evidence="2" key="2">
    <citation type="journal article" date="2024" name="Antonie Van Leeuwenhoek">
        <title>Roseihalotalea indica gen. nov., sp. nov., a halophilic Bacteroidetes from mesopelagic Southwest Indian Ocean with higher carbohydrate metabolic potential.</title>
        <authorList>
            <person name="Chen B."/>
            <person name="Zhang M."/>
            <person name="Lin D."/>
            <person name="Ye J."/>
            <person name="Tang K."/>
        </authorList>
    </citation>
    <scope>NUCLEOTIDE SEQUENCE</scope>
    <source>
        <strain evidence="2">TK19036</strain>
    </source>
</reference>
<dbReference type="InterPro" id="IPR036397">
    <property type="entry name" value="RNaseH_sf"/>
</dbReference>
<keyword evidence="2" id="KW-0540">Nuclease</keyword>
<dbReference type="SMART" id="SM00474">
    <property type="entry name" value="35EXOc"/>
    <property type="match status" value="1"/>
</dbReference>
<reference evidence="2" key="1">
    <citation type="journal article" date="2023" name="Comput. Struct. Biotechnol. J.">
        <title>Discovery of a novel marine Bacteroidetes with a rich repertoire of carbohydrate-active enzymes.</title>
        <authorList>
            <person name="Chen B."/>
            <person name="Liu G."/>
            <person name="Chen Q."/>
            <person name="Wang H."/>
            <person name="Liu L."/>
            <person name="Tang K."/>
        </authorList>
    </citation>
    <scope>NUCLEOTIDE SEQUENCE</scope>
    <source>
        <strain evidence="2">TK19036</strain>
    </source>
</reference>
<dbReference type="EMBL" id="CP120682">
    <property type="protein sequence ID" value="WKN39422.1"/>
    <property type="molecule type" value="Genomic_DNA"/>
</dbReference>
<evidence type="ECO:0000313" key="2">
    <source>
        <dbReference type="EMBL" id="WKN39422.1"/>
    </source>
</evidence>
<dbReference type="AlphaFoldDB" id="A0AA49GRS2"/>
<accession>A0AA49GRS2</accession>
<dbReference type="PANTHER" id="PTHR47765">
    <property type="entry name" value="3'-5' EXONUCLEASE DOMAIN-CONTAINING PROTEIN"/>
    <property type="match status" value="1"/>
</dbReference>
<name>A0AA49GRS2_9BACT</name>
<sequence length="199" mass="22822">MMFAKQITKEEINNLPLRKYEGKIVLITKTDDLEAVFEELEQYPVVGFDTEARPSFRKGVRYDTSLIQLSVPNKTYIIRLNYTGISLVFADFFANSAIKKVGISIKDDLKDLRKLCAKHQVAFDPENVLDLNDTAKKLDVHHAGVRKLTAIFLGFRVSKAQQTSNWENLQLTEPQLRYAATDAWVCLEIHRRLESLGYL</sequence>
<dbReference type="InterPro" id="IPR012337">
    <property type="entry name" value="RNaseH-like_sf"/>
</dbReference>
<feature type="domain" description="3'-5' exonuclease" evidence="1">
    <location>
        <begin position="24"/>
        <end position="198"/>
    </location>
</feature>
<dbReference type="Pfam" id="PF01612">
    <property type="entry name" value="DNA_pol_A_exo1"/>
    <property type="match status" value="1"/>
</dbReference>
<evidence type="ECO:0000259" key="1">
    <source>
        <dbReference type="SMART" id="SM00474"/>
    </source>
</evidence>
<dbReference type="GO" id="GO:0008408">
    <property type="term" value="F:3'-5' exonuclease activity"/>
    <property type="evidence" value="ECO:0007669"/>
    <property type="project" value="InterPro"/>
</dbReference>
<dbReference type="PANTHER" id="PTHR47765:SF2">
    <property type="entry name" value="EXONUCLEASE MUT-7 HOMOLOG"/>
    <property type="match status" value="1"/>
</dbReference>
<dbReference type="InterPro" id="IPR052408">
    <property type="entry name" value="Exonuclease_MUT-7-like"/>
</dbReference>
<proteinExistence type="predicted"/>
<keyword evidence="2" id="KW-0269">Exonuclease</keyword>
<dbReference type="GO" id="GO:0003676">
    <property type="term" value="F:nucleic acid binding"/>
    <property type="evidence" value="ECO:0007669"/>
    <property type="project" value="InterPro"/>
</dbReference>
<dbReference type="InterPro" id="IPR002562">
    <property type="entry name" value="3'-5'_exonuclease_dom"/>
</dbReference>
<dbReference type="Gene3D" id="3.30.420.10">
    <property type="entry name" value="Ribonuclease H-like superfamily/Ribonuclease H"/>
    <property type="match status" value="1"/>
</dbReference>
<gene>
    <name evidence="2" type="ORF">K4G66_12040</name>
</gene>
<protein>
    <submittedName>
        <fullName evidence="2">3'-5' exonuclease domain-containing protein 2</fullName>
    </submittedName>
</protein>
<dbReference type="CDD" id="cd06141">
    <property type="entry name" value="WRN_exo"/>
    <property type="match status" value="1"/>
</dbReference>
<organism evidence="2">
    <name type="scientific">Roseihalotalea indica</name>
    <dbReference type="NCBI Taxonomy" id="2867963"/>
    <lineage>
        <taxon>Bacteria</taxon>
        <taxon>Pseudomonadati</taxon>
        <taxon>Bacteroidota</taxon>
        <taxon>Cytophagia</taxon>
        <taxon>Cytophagales</taxon>
        <taxon>Catalimonadaceae</taxon>
        <taxon>Roseihalotalea</taxon>
    </lineage>
</organism>
<dbReference type="SUPFAM" id="SSF53098">
    <property type="entry name" value="Ribonuclease H-like"/>
    <property type="match status" value="1"/>
</dbReference>
<dbReference type="GO" id="GO:0006139">
    <property type="term" value="P:nucleobase-containing compound metabolic process"/>
    <property type="evidence" value="ECO:0007669"/>
    <property type="project" value="InterPro"/>
</dbReference>